<reference evidence="1 2" key="1">
    <citation type="submission" date="2017-08" db="EMBL/GenBank/DDBJ databases">
        <title>Draft genome sequence of filamentous cyanobacterium Calothrix elsteri CCALA 953.</title>
        <authorList>
            <person name="Gagunashvili A.N."/>
            <person name="Elster J."/>
            <person name="Andresson O.S."/>
        </authorList>
    </citation>
    <scope>NUCLEOTIDE SEQUENCE [LARGE SCALE GENOMIC DNA]</scope>
    <source>
        <strain evidence="1 2">CCALA 953</strain>
    </source>
</reference>
<dbReference type="AlphaFoldDB" id="A0A2A2TLQ5"/>
<name>A0A2A2TLQ5_9CYAN</name>
<proteinExistence type="predicted"/>
<organism evidence="1 2">
    <name type="scientific">Brunnivagina elsteri CCALA 953</name>
    <dbReference type="NCBI Taxonomy" id="987040"/>
    <lineage>
        <taxon>Bacteria</taxon>
        <taxon>Bacillati</taxon>
        <taxon>Cyanobacteriota</taxon>
        <taxon>Cyanophyceae</taxon>
        <taxon>Nostocales</taxon>
        <taxon>Calotrichaceae</taxon>
        <taxon>Brunnivagina</taxon>
    </lineage>
</organism>
<evidence type="ECO:0000313" key="2">
    <source>
        <dbReference type="Proteomes" id="UP000218238"/>
    </source>
</evidence>
<dbReference type="EMBL" id="NTFS01000054">
    <property type="protein sequence ID" value="PAX58464.1"/>
    <property type="molecule type" value="Genomic_DNA"/>
</dbReference>
<comment type="caution">
    <text evidence="1">The sequence shown here is derived from an EMBL/GenBank/DDBJ whole genome shotgun (WGS) entry which is preliminary data.</text>
</comment>
<dbReference type="Proteomes" id="UP000218238">
    <property type="component" value="Unassembled WGS sequence"/>
</dbReference>
<keyword evidence="2" id="KW-1185">Reference proteome</keyword>
<dbReference type="RefSeq" id="WP_095721073.1">
    <property type="nucleotide sequence ID" value="NZ_NTFS01000054.1"/>
</dbReference>
<gene>
    <name evidence="1" type="ORF">CK510_07300</name>
</gene>
<dbReference type="OrthoDB" id="9804948at2"/>
<accession>A0A2A2TLQ5</accession>
<protein>
    <submittedName>
        <fullName evidence="1">Uncharacterized protein</fullName>
    </submittedName>
</protein>
<sequence length="153" mass="17549">MLETRVPVSNIIGVFSQKALFLVNECTLPLYYFPSLDALACLAIENNQLKLFDLVTSNLNFPLQALLEQIPKPIEEISIYFSPDCLQVDTQALAETFEGIHYSWFVVDFLPKTSNLRYHVRHAAKHKPQDRYNTLTRYATASVLLLVLHSHIR</sequence>
<evidence type="ECO:0000313" key="1">
    <source>
        <dbReference type="EMBL" id="PAX58464.1"/>
    </source>
</evidence>